<sequence>MSIFRHRVSPSAHAAGAAAAGAAAQFAGARLFPPAAVPVAVTWRHDAPRAYAQILVPPYCSPFDDLIASAPDVSAARRAGAGAAIRDSKVVESLDKVVRYRVVICTPI</sequence>
<proteinExistence type="predicted"/>
<accession>A0A4C1X6D2</accession>
<gene>
    <name evidence="1" type="ORF">EVAR_40884_1</name>
</gene>
<dbReference type="Proteomes" id="UP000299102">
    <property type="component" value="Unassembled WGS sequence"/>
</dbReference>
<evidence type="ECO:0000313" key="1">
    <source>
        <dbReference type="EMBL" id="GBP58600.1"/>
    </source>
</evidence>
<protein>
    <submittedName>
        <fullName evidence="1">Uncharacterized protein</fullName>
    </submittedName>
</protein>
<keyword evidence="2" id="KW-1185">Reference proteome</keyword>
<organism evidence="1 2">
    <name type="scientific">Eumeta variegata</name>
    <name type="common">Bagworm moth</name>
    <name type="synonym">Eumeta japonica</name>
    <dbReference type="NCBI Taxonomy" id="151549"/>
    <lineage>
        <taxon>Eukaryota</taxon>
        <taxon>Metazoa</taxon>
        <taxon>Ecdysozoa</taxon>
        <taxon>Arthropoda</taxon>
        <taxon>Hexapoda</taxon>
        <taxon>Insecta</taxon>
        <taxon>Pterygota</taxon>
        <taxon>Neoptera</taxon>
        <taxon>Endopterygota</taxon>
        <taxon>Lepidoptera</taxon>
        <taxon>Glossata</taxon>
        <taxon>Ditrysia</taxon>
        <taxon>Tineoidea</taxon>
        <taxon>Psychidae</taxon>
        <taxon>Oiketicinae</taxon>
        <taxon>Eumeta</taxon>
    </lineage>
</organism>
<comment type="caution">
    <text evidence="1">The sequence shown here is derived from an EMBL/GenBank/DDBJ whole genome shotgun (WGS) entry which is preliminary data.</text>
</comment>
<evidence type="ECO:0000313" key="2">
    <source>
        <dbReference type="Proteomes" id="UP000299102"/>
    </source>
</evidence>
<name>A0A4C1X6D2_EUMVA</name>
<reference evidence="1 2" key="1">
    <citation type="journal article" date="2019" name="Commun. Biol.">
        <title>The bagworm genome reveals a unique fibroin gene that provides high tensile strength.</title>
        <authorList>
            <person name="Kono N."/>
            <person name="Nakamura H."/>
            <person name="Ohtoshi R."/>
            <person name="Tomita M."/>
            <person name="Numata K."/>
            <person name="Arakawa K."/>
        </authorList>
    </citation>
    <scope>NUCLEOTIDE SEQUENCE [LARGE SCALE GENOMIC DNA]</scope>
</reference>
<dbReference type="AlphaFoldDB" id="A0A4C1X6D2"/>
<dbReference type="EMBL" id="BGZK01000739">
    <property type="protein sequence ID" value="GBP58600.1"/>
    <property type="molecule type" value="Genomic_DNA"/>
</dbReference>